<dbReference type="PANTHER" id="PTHR33371">
    <property type="entry name" value="INTERMEMBRANE PHOSPHOLIPID TRANSPORT SYSTEM BINDING PROTEIN MLAD-RELATED"/>
    <property type="match status" value="1"/>
</dbReference>
<sequence length="379" mass="41553">MSERQLQFRVGLFALLSLVVGMVLVVKFGEIQNYWQETYAIAIHFEEAPGLLAGTPVRQNGLRVGSVREVMLDDEAGGVLAIVDIRVDRKLRVDSQASLVRSLLGDAWIEFTAGSSPEVIPPNHRVNGHAPVDPMEIVDRMEKQVSTTLASFAATSREWERVGANVNSLMETRQGNLDEVIERAALSLEQFSRTMQTANTTLTSVNELVADPKMQQDLRDTVAALPAMVNETRQTISAARVSIEKVGENLDQVSRATEPLAENSRQITTRLAGSLMQLESLLTELNSFSKMLNSEDGSVQRFAADPELYENLNNSAAALTLLLRNLDPLVKDMRVFSDKVARHPEILGVSGALKGSSGIKESSEAQGPIRQTSGFLPQR</sequence>
<evidence type="ECO:0000256" key="1">
    <source>
        <dbReference type="SAM" id="MobiDB-lite"/>
    </source>
</evidence>
<dbReference type="OrthoDB" id="260338at2"/>
<dbReference type="Proteomes" id="UP000320496">
    <property type="component" value="Chromosome"/>
</dbReference>
<organism evidence="4 5">
    <name type="scientific">Maioricimonas rarisocia</name>
    <dbReference type="NCBI Taxonomy" id="2528026"/>
    <lineage>
        <taxon>Bacteria</taxon>
        <taxon>Pseudomonadati</taxon>
        <taxon>Planctomycetota</taxon>
        <taxon>Planctomycetia</taxon>
        <taxon>Planctomycetales</taxon>
        <taxon>Planctomycetaceae</taxon>
        <taxon>Maioricimonas</taxon>
    </lineage>
</organism>
<evidence type="ECO:0000313" key="5">
    <source>
        <dbReference type="Proteomes" id="UP000320496"/>
    </source>
</evidence>
<keyword evidence="2" id="KW-0472">Membrane</keyword>
<evidence type="ECO:0000313" key="4">
    <source>
        <dbReference type="EMBL" id="QDU36185.1"/>
    </source>
</evidence>
<feature type="domain" description="Mce/MlaD" evidence="3">
    <location>
        <begin position="38"/>
        <end position="114"/>
    </location>
</feature>
<protein>
    <submittedName>
        <fullName evidence="4">Chromosome partition protein Smc</fullName>
    </submittedName>
</protein>
<feature type="compositionally biased region" description="Polar residues" evidence="1">
    <location>
        <begin position="369"/>
        <end position="379"/>
    </location>
</feature>
<evidence type="ECO:0000256" key="2">
    <source>
        <dbReference type="SAM" id="Phobius"/>
    </source>
</evidence>
<reference evidence="4 5" key="1">
    <citation type="submission" date="2019-02" db="EMBL/GenBank/DDBJ databases">
        <title>Deep-cultivation of Planctomycetes and their phenomic and genomic characterization uncovers novel biology.</title>
        <authorList>
            <person name="Wiegand S."/>
            <person name="Jogler M."/>
            <person name="Boedeker C."/>
            <person name="Pinto D."/>
            <person name="Vollmers J."/>
            <person name="Rivas-Marin E."/>
            <person name="Kohn T."/>
            <person name="Peeters S.H."/>
            <person name="Heuer A."/>
            <person name="Rast P."/>
            <person name="Oberbeckmann S."/>
            <person name="Bunk B."/>
            <person name="Jeske O."/>
            <person name="Meyerdierks A."/>
            <person name="Storesund J.E."/>
            <person name="Kallscheuer N."/>
            <person name="Luecker S."/>
            <person name="Lage O.M."/>
            <person name="Pohl T."/>
            <person name="Merkel B.J."/>
            <person name="Hornburger P."/>
            <person name="Mueller R.-W."/>
            <person name="Bruemmer F."/>
            <person name="Labrenz M."/>
            <person name="Spormann A.M."/>
            <person name="Op den Camp H."/>
            <person name="Overmann J."/>
            <person name="Amann R."/>
            <person name="Jetten M.S.M."/>
            <person name="Mascher T."/>
            <person name="Medema M.H."/>
            <person name="Devos D.P."/>
            <person name="Kaster A.-K."/>
            <person name="Ovreas L."/>
            <person name="Rohde M."/>
            <person name="Galperin M.Y."/>
            <person name="Jogler C."/>
        </authorList>
    </citation>
    <scope>NUCLEOTIDE SEQUENCE [LARGE SCALE GENOMIC DNA]</scope>
    <source>
        <strain evidence="4 5">Mal4</strain>
    </source>
</reference>
<accession>A0A517Z135</accession>
<keyword evidence="2" id="KW-1133">Transmembrane helix</keyword>
<dbReference type="RefSeq" id="WP_145366875.1">
    <property type="nucleotide sequence ID" value="NZ_CP036275.1"/>
</dbReference>
<keyword evidence="5" id="KW-1185">Reference proteome</keyword>
<dbReference type="KEGG" id="mri:Mal4_04690"/>
<name>A0A517Z135_9PLAN</name>
<dbReference type="InterPro" id="IPR003399">
    <property type="entry name" value="Mce/MlaD"/>
</dbReference>
<evidence type="ECO:0000259" key="3">
    <source>
        <dbReference type="Pfam" id="PF02470"/>
    </source>
</evidence>
<dbReference type="EMBL" id="CP036275">
    <property type="protein sequence ID" value="QDU36185.1"/>
    <property type="molecule type" value="Genomic_DNA"/>
</dbReference>
<feature type="region of interest" description="Disordered" evidence="1">
    <location>
        <begin position="356"/>
        <end position="379"/>
    </location>
</feature>
<dbReference type="InterPro" id="IPR052336">
    <property type="entry name" value="MlaD_Phospholipid_Transporter"/>
</dbReference>
<gene>
    <name evidence="4" type="primary">smc_1</name>
    <name evidence="4" type="ORF">Mal4_04690</name>
</gene>
<keyword evidence="2" id="KW-0812">Transmembrane</keyword>
<dbReference type="PANTHER" id="PTHR33371:SF4">
    <property type="entry name" value="INTERMEMBRANE PHOSPHOLIPID TRANSPORT SYSTEM BINDING PROTEIN MLAD"/>
    <property type="match status" value="1"/>
</dbReference>
<dbReference type="AlphaFoldDB" id="A0A517Z135"/>
<dbReference type="Gene3D" id="1.20.58.60">
    <property type="match status" value="1"/>
</dbReference>
<feature type="transmembrane region" description="Helical" evidence="2">
    <location>
        <begin position="6"/>
        <end position="26"/>
    </location>
</feature>
<dbReference type="Pfam" id="PF02470">
    <property type="entry name" value="MlaD"/>
    <property type="match status" value="1"/>
</dbReference>
<proteinExistence type="predicted"/>